<feature type="transmembrane region" description="Helical" evidence="9">
    <location>
        <begin position="351"/>
        <end position="373"/>
    </location>
</feature>
<feature type="transmembrane region" description="Helical" evidence="9">
    <location>
        <begin position="156"/>
        <end position="182"/>
    </location>
</feature>
<evidence type="ECO:0000256" key="4">
    <source>
        <dbReference type="ARBA" id="ARBA00022475"/>
    </source>
</evidence>
<dbReference type="InterPro" id="IPR011864">
    <property type="entry name" value="Phosphate_PstC"/>
</dbReference>
<keyword evidence="5 10" id="KW-0592">Phosphate transport</keyword>
<keyword evidence="6 9" id="KW-0812">Transmembrane</keyword>
<dbReference type="PROSITE" id="PS50928">
    <property type="entry name" value="ABC_TM1"/>
    <property type="match status" value="1"/>
</dbReference>
<comment type="caution">
    <text evidence="12">The sequence shown here is derived from an EMBL/GenBank/DDBJ whole genome shotgun (WGS) entry which is preliminary data.</text>
</comment>
<evidence type="ECO:0000259" key="11">
    <source>
        <dbReference type="PROSITE" id="PS50928"/>
    </source>
</evidence>
<feature type="transmembrane region" description="Helical" evidence="9">
    <location>
        <begin position="202"/>
        <end position="221"/>
    </location>
</feature>
<protein>
    <recommendedName>
        <fullName evidence="10">Phosphate transport system permease protein</fullName>
    </recommendedName>
</protein>
<dbReference type="InterPro" id="IPR000515">
    <property type="entry name" value="MetI-like"/>
</dbReference>
<proteinExistence type="inferred from homology"/>
<keyword evidence="13" id="KW-1185">Reference proteome</keyword>
<gene>
    <name evidence="12" type="ORF">J2753_001886</name>
</gene>
<dbReference type="EMBL" id="JAGGLC010000003">
    <property type="protein sequence ID" value="MBP1987388.1"/>
    <property type="molecule type" value="Genomic_DNA"/>
</dbReference>
<dbReference type="NCBIfam" id="TIGR02138">
    <property type="entry name" value="phosphate_pstC"/>
    <property type="match status" value="1"/>
</dbReference>
<keyword evidence="8 9" id="KW-0472">Membrane</keyword>
<comment type="similarity">
    <text evidence="2 10">Belongs to the binding-protein-dependent transport system permease family. CysTW subfamily.</text>
</comment>
<organism evidence="12 13">
    <name type="scientific">Halolamina salifodinae</name>
    <dbReference type="NCBI Taxonomy" id="1202767"/>
    <lineage>
        <taxon>Archaea</taxon>
        <taxon>Methanobacteriati</taxon>
        <taxon>Methanobacteriota</taxon>
        <taxon>Stenosarchaea group</taxon>
        <taxon>Halobacteria</taxon>
        <taxon>Halobacteriales</taxon>
        <taxon>Haloferacaceae</taxon>
    </lineage>
</organism>
<feature type="domain" description="ABC transmembrane type-1" evidence="11">
    <location>
        <begin position="157"/>
        <end position="370"/>
    </location>
</feature>
<name>A0A8T4H283_9EURY</name>
<dbReference type="Pfam" id="PF00528">
    <property type="entry name" value="BPD_transp_1"/>
    <property type="match status" value="1"/>
</dbReference>
<evidence type="ECO:0000256" key="1">
    <source>
        <dbReference type="ARBA" id="ARBA00004651"/>
    </source>
</evidence>
<dbReference type="PANTHER" id="PTHR30425:SF1">
    <property type="entry name" value="PHOSPHATE TRANSPORT SYSTEM PERMEASE PROTEIN PSTC"/>
    <property type="match status" value="1"/>
</dbReference>
<feature type="transmembrane region" description="Helical" evidence="9">
    <location>
        <begin position="67"/>
        <end position="84"/>
    </location>
</feature>
<feature type="transmembrane region" description="Helical" evidence="9">
    <location>
        <begin position="41"/>
        <end position="61"/>
    </location>
</feature>
<dbReference type="OrthoDB" id="301029at2157"/>
<evidence type="ECO:0000256" key="7">
    <source>
        <dbReference type="ARBA" id="ARBA00022989"/>
    </source>
</evidence>
<accession>A0A8T4H283</accession>
<dbReference type="Gene3D" id="1.10.3720.10">
    <property type="entry name" value="MetI-like"/>
    <property type="match status" value="1"/>
</dbReference>
<dbReference type="InterPro" id="IPR035906">
    <property type="entry name" value="MetI-like_sf"/>
</dbReference>
<evidence type="ECO:0000256" key="3">
    <source>
        <dbReference type="ARBA" id="ARBA00022448"/>
    </source>
</evidence>
<comment type="function">
    <text evidence="10">Part of the binding-protein-dependent transport system for phosphate; probably responsible for the translocation of the substrate across the membrane.</text>
</comment>
<dbReference type="Proteomes" id="UP000823736">
    <property type="component" value="Unassembled WGS sequence"/>
</dbReference>
<evidence type="ECO:0000313" key="13">
    <source>
        <dbReference type="Proteomes" id="UP000823736"/>
    </source>
</evidence>
<sequence length="385" mass="41362">MTQRLPQTREVPRRLRAAVRRRVERTKQRARDYRSRTEDGAIAMDGLVFASVIVTFLSFLAGSRWTVIPVVVFLASMGVGWYRYQAEAAKITTLLTTVITVSILTLIVAFLVIESVPAVRLMGLDLLTQIRNPTMDDPALGQGLWGRNDVWSLTPMMLGTAVTTLIATLIAAPIGIAGAVFVSEIAPRRVREVVKPGIELMAGIPSITYGFIGLTIVNQYFYLEFGTPTIGTYFAAGLMIGIMALPTVVTVAEDALNAVPESIKSGALAIGSTRWQTTKSVTIPAGLSGVSAGVLLGIGRAMGETMAATVMLTHTKGFPSPVFDVFSNYGETLTTVIAFEGGNASGVHMSALFAAGVVLFVMVMLLSVASQYVEWRMYQKLGGEQ</sequence>
<evidence type="ECO:0000256" key="6">
    <source>
        <dbReference type="ARBA" id="ARBA00022692"/>
    </source>
</evidence>
<dbReference type="CDD" id="cd06261">
    <property type="entry name" value="TM_PBP2"/>
    <property type="match status" value="1"/>
</dbReference>
<evidence type="ECO:0000256" key="5">
    <source>
        <dbReference type="ARBA" id="ARBA00022592"/>
    </source>
</evidence>
<comment type="subcellular location">
    <subcellularLocation>
        <location evidence="1 9">Cell membrane</location>
        <topology evidence="1 9">Multi-pass membrane protein</topology>
    </subcellularLocation>
</comment>
<keyword evidence="4 10" id="KW-1003">Cell membrane</keyword>
<evidence type="ECO:0000256" key="9">
    <source>
        <dbReference type="RuleBase" id="RU363032"/>
    </source>
</evidence>
<dbReference type="SUPFAM" id="SSF161098">
    <property type="entry name" value="MetI-like"/>
    <property type="match status" value="1"/>
</dbReference>
<feature type="transmembrane region" description="Helical" evidence="9">
    <location>
        <begin position="233"/>
        <end position="252"/>
    </location>
</feature>
<keyword evidence="7 9" id="KW-1133">Transmembrane helix</keyword>
<evidence type="ECO:0000256" key="8">
    <source>
        <dbReference type="ARBA" id="ARBA00023136"/>
    </source>
</evidence>
<dbReference type="RefSeq" id="WP_209491641.1">
    <property type="nucleotide sequence ID" value="NZ_JAGGLC010000003.1"/>
</dbReference>
<evidence type="ECO:0000256" key="10">
    <source>
        <dbReference type="RuleBase" id="RU363054"/>
    </source>
</evidence>
<reference evidence="12" key="1">
    <citation type="submission" date="2021-03" db="EMBL/GenBank/DDBJ databases">
        <title>Genomic Encyclopedia of Type Strains, Phase IV (KMG-IV): sequencing the most valuable type-strain genomes for metagenomic binning, comparative biology and taxonomic classification.</title>
        <authorList>
            <person name="Goeker M."/>
        </authorList>
    </citation>
    <scope>NUCLEOTIDE SEQUENCE</scope>
    <source>
        <strain evidence="12">DSM 26232</strain>
    </source>
</reference>
<dbReference type="InterPro" id="IPR051124">
    <property type="entry name" value="Phosphate_Transport_Permease"/>
</dbReference>
<dbReference type="PANTHER" id="PTHR30425">
    <property type="entry name" value="PHOSPHATE TRANSPORT SYSTEM PERMEASE PROTEIN PST"/>
    <property type="match status" value="1"/>
</dbReference>
<dbReference type="GO" id="GO:0006817">
    <property type="term" value="P:phosphate ion transport"/>
    <property type="evidence" value="ECO:0007669"/>
    <property type="project" value="UniProtKB-KW"/>
</dbReference>
<keyword evidence="3 9" id="KW-0813">Transport</keyword>
<evidence type="ECO:0000313" key="12">
    <source>
        <dbReference type="EMBL" id="MBP1987388.1"/>
    </source>
</evidence>
<dbReference type="AlphaFoldDB" id="A0A8T4H283"/>
<evidence type="ECO:0000256" key="2">
    <source>
        <dbReference type="ARBA" id="ARBA00007069"/>
    </source>
</evidence>
<dbReference type="GO" id="GO:0005886">
    <property type="term" value="C:plasma membrane"/>
    <property type="evidence" value="ECO:0007669"/>
    <property type="project" value="UniProtKB-SubCell"/>
</dbReference>
<feature type="transmembrane region" description="Helical" evidence="9">
    <location>
        <begin position="91"/>
        <end position="113"/>
    </location>
</feature>
<dbReference type="GO" id="GO:0005315">
    <property type="term" value="F:phosphate transmembrane transporter activity"/>
    <property type="evidence" value="ECO:0007669"/>
    <property type="project" value="InterPro"/>
</dbReference>